<dbReference type="Proteomes" id="UP001066276">
    <property type="component" value="Chromosome 7"/>
</dbReference>
<protein>
    <recommendedName>
        <fullName evidence="4">Jacalin-type lectin domain-containing protein</fullName>
    </recommendedName>
</protein>
<dbReference type="Pfam" id="PF01419">
    <property type="entry name" value="Jacalin"/>
    <property type="match status" value="1"/>
</dbReference>
<dbReference type="PROSITE" id="PS51752">
    <property type="entry name" value="JACALIN_LECTIN"/>
    <property type="match status" value="1"/>
</dbReference>
<evidence type="ECO:0000256" key="1">
    <source>
        <dbReference type="ARBA" id="ARBA00022729"/>
    </source>
</evidence>
<dbReference type="SUPFAM" id="SSF51101">
    <property type="entry name" value="Mannose-binding lectins"/>
    <property type="match status" value="1"/>
</dbReference>
<evidence type="ECO:0000313" key="5">
    <source>
        <dbReference type="EMBL" id="KAJ1125474.1"/>
    </source>
</evidence>
<dbReference type="PANTHER" id="PTHR33589:SF5">
    <property type="entry name" value="JACALIN-TYPE LECTIN DOMAIN-CONTAINING PROTEIN"/>
    <property type="match status" value="1"/>
</dbReference>
<evidence type="ECO:0000313" key="6">
    <source>
        <dbReference type="Proteomes" id="UP001066276"/>
    </source>
</evidence>
<name>A0AAV7PCH4_PLEWA</name>
<keyword evidence="6" id="KW-1185">Reference proteome</keyword>
<evidence type="ECO:0000259" key="4">
    <source>
        <dbReference type="PROSITE" id="PS51752"/>
    </source>
</evidence>
<evidence type="ECO:0000256" key="2">
    <source>
        <dbReference type="ARBA" id="ARBA00022734"/>
    </source>
</evidence>
<dbReference type="CDD" id="cd09611">
    <property type="entry name" value="Jacalin_ZG16_like"/>
    <property type="match status" value="1"/>
</dbReference>
<feature type="chain" id="PRO_5044000896" description="Jacalin-type lectin domain-containing protein" evidence="3">
    <location>
        <begin position="17"/>
        <end position="179"/>
    </location>
</feature>
<accession>A0AAV7PCH4</accession>
<keyword evidence="1 3" id="KW-0732">Signal</keyword>
<gene>
    <name evidence="5" type="ORF">NDU88_003905</name>
</gene>
<evidence type="ECO:0000256" key="3">
    <source>
        <dbReference type="SAM" id="SignalP"/>
    </source>
</evidence>
<reference evidence="5" key="1">
    <citation type="journal article" date="2022" name="bioRxiv">
        <title>Sequencing and chromosome-scale assembly of the giantPleurodeles waltlgenome.</title>
        <authorList>
            <person name="Brown T."/>
            <person name="Elewa A."/>
            <person name="Iarovenko S."/>
            <person name="Subramanian E."/>
            <person name="Araus A.J."/>
            <person name="Petzold A."/>
            <person name="Susuki M."/>
            <person name="Suzuki K.-i.T."/>
            <person name="Hayashi T."/>
            <person name="Toyoda A."/>
            <person name="Oliveira C."/>
            <person name="Osipova E."/>
            <person name="Leigh N.D."/>
            <person name="Simon A."/>
            <person name="Yun M.H."/>
        </authorList>
    </citation>
    <scope>NUCLEOTIDE SEQUENCE</scope>
    <source>
        <strain evidence="5">20211129_DDA</strain>
        <tissue evidence="5">Liver</tissue>
    </source>
</reference>
<dbReference type="PANTHER" id="PTHR33589">
    <property type="entry name" value="OS11G0524900 PROTEIN"/>
    <property type="match status" value="1"/>
</dbReference>
<proteinExistence type="predicted"/>
<feature type="signal peptide" evidence="3">
    <location>
        <begin position="1"/>
        <end position="16"/>
    </location>
</feature>
<dbReference type="EMBL" id="JANPWB010000011">
    <property type="protein sequence ID" value="KAJ1125474.1"/>
    <property type="molecule type" value="Genomic_DNA"/>
</dbReference>
<dbReference type="AlphaFoldDB" id="A0AAV7PCH4"/>
<keyword evidence="2" id="KW-0430">Lectin</keyword>
<feature type="domain" description="Jacalin-type lectin" evidence="4">
    <location>
        <begin position="24"/>
        <end position="160"/>
    </location>
</feature>
<dbReference type="SMART" id="SM00915">
    <property type="entry name" value="Jacalin"/>
    <property type="match status" value="1"/>
</dbReference>
<dbReference type="GO" id="GO:0030246">
    <property type="term" value="F:carbohydrate binding"/>
    <property type="evidence" value="ECO:0007669"/>
    <property type="project" value="UniProtKB-KW"/>
</dbReference>
<dbReference type="Gene3D" id="2.100.10.30">
    <property type="entry name" value="Jacalin-like lectin domain"/>
    <property type="match status" value="1"/>
</dbReference>
<dbReference type="InterPro" id="IPR036404">
    <property type="entry name" value="Jacalin-like_lectin_dom_sf"/>
</dbReference>
<dbReference type="InterPro" id="IPR001229">
    <property type="entry name" value="Jacalin-like_lectin_dom"/>
</dbReference>
<dbReference type="InterPro" id="IPR052321">
    <property type="entry name" value="PolyBind_ProtTraffic"/>
</dbReference>
<organism evidence="5 6">
    <name type="scientific">Pleurodeles waltl</name>
    <name type="common">Iberian ribbed newt</name>
    <dbReference type="NCBI Taxonomy" id="8319"/>
    <lineage>
        <taxon>Eukaryota</taxon>
        <taxon>Metazoa</taxon>
        <taxon>Chordata</taxon>
        <taxon>Craniata</taxon>
        <taxon>Vertebrata</taxon>
        <taxon>Euteleostomi</taxon>
        <taxon>Amphibia</taxon>
        <taxon>Batrachia</taxon>
        <taxon>Caudata</taxon>
        <taxon>Salamandroidea</taxon>
        <taxon>Salamandridae</taxon>
        <taxon>Pleurodelinae</taxon>
        <taxon>Pleurodeles</taxon>
    </lineage>
</organism>
<sequence length="179" mass="19590">MYVFVAFALLTTPVLSSEIRTRLSSHSGEFGGGSGVAFTTSGLHLHGPITGLRIRESTSYILGIQIRFGSIWSSLYGSTSSSYLEVILRHGEHITQVSGKYSSYVNELIFLTNQGRMFRFGQPSGSCFNLFPLHSNTVLRYISGRYSGSLITSIGFHWDRPLGYVSSLNQTGVAQIPAP</sequence>
<comment type="caution">
    <text evidence="5">The sequence shown here is derived from an EMBL/GenBank/DDBJ whole genome shotgun (WGS) entry which is preliminary data.</text>
</comment>